<evidence type="ECO:0000256" key="1">
    <source>
        <dbReference type="SAM" id="MobiDB-lite"/>
    </source>
</evidence>
<dbReference type="InterPro" id="IPR044925">
    <property type="entry name" value="His-Me_finger_sf"/>
</dbReference>
<dbReference type="GeneID" id="64871734"/>
<organism evidence="2 3">
    <name type="scientific">Mycobacterium phage Anthony</name>
    <dbReference type="NCBI Taxonomy" id="2599857"/>
    <lineage>
        <taxon>Viruses</taxon>
        <taxon>Duplodnaviria</taxon>
        <taxon>Heunggongvirae</taxon>
        <taxon>Uroviricota</taxon>
        <taxon>Caudoviricetes</taxon>
        <taxon>Anthonyvirus</taxon>
        <taxon>Anthonyvirus anthony</taxon>
    </lineage>
</organism>
<dbReference type="Gene3D" id="3.40.1800.10">
    <property type="entry name" value="His-Me finger endonucleases"/>
    <property type="match status" value="1"/>
</dbReference>
<protein>
    <submittedName>
        <fullName evidence="2">HNH endonuclease</fullName>
    </submittedName>
</protein>
<evidence type="ECO:0000313" key="3">
    <source>
        <dbReference type="Proteomes" id="UP000327026"/>
    </source>
</evidence>
<keyword evidence="2" id="KW-0255">Endonuclease</keyword>
<keyword evidence="2" id="KW-0540">Nuclease</keyword>
<dbReference type="InterPro" id="IPR038563">
    <property type="entry name" value="Endonuclease_7_sf"/>
</dbReference>
<keyword evidence="2" id="KW-0378">Hydrolase</keyword>
<feature type="compositionally biased region" description="Basic residues" evidence="1">
    <location>
        <begin position="31"/>
        <end position="42"/>
    </location>
</feature>
<accession>A0A5J6TK88</accession>
<reference evidence="2 3" key="1">
    <citation type="submission" date="2019-07" db="EMBL/GenBank/DDBJ databases">
        <authorList>
            <person name="Garlena R.A."/>
            <person name="Russell D.A."/>
            <person name="Pope W.H."/>
            <person name="Jacobs-Sera D."/>
            <person name="Hatfull G.F."/>
        </authorList>
    </citation>
    <scope>NUCLEOTIDE SEQUENCE [LARGE SCALE GENOMIC DNA]</scope>
</reference>
<feature type="region of interest" description="Disordered" evidence="1">
    <location>
        <begin position="23"/>
        <end position="42"/>
    </location>
</feature>
<dbReference type="RefSeq" id="YP_010062100.1">
    <property type="nucleotide sequence ID" value="NC_054790.1"/>
</dbReference>
<dbReference type="EMBL" id="MN234188">
    <property type="protein sequence ID" value="QFG10434.1"/>
    <property type="molecule type" value="Genomic_DNA"/>
</dbReference>
<dbReference type="Pfam" id="PF02945">
    <property type="entry name" value="Endonuclease_7"/>
    <property type="match status" value="1"/>
</dbReference>
<dbReference type="SUPFAM" id="SSF54060">
    <property type="entry name" value="His-Me finger endonucleases"/>
    <property type="match status" value="1"/>
</dbReference>
<dbReference type="KEGG" id="vg:64871734"/>
<gene>
    <name evidence="2" type="primary">64</name>
    <name evidence="2" type="ORF">PBI_ANTHONY_64</name>
</gene>
<dbReference type="Proteomes" id="UP000327026">
    <property type="component" value="Segment"/>
</dbReference>
<keyword evidence="3" id="KW-1185">Reference proteome</keyword>
<sequence>MTKPFKPCIDCVAEGITSKRKAPYPGPRCATHNRAKRSQRKSKSAETRWMSVYGITAAMYWLIYKFQGGKCYICRRATGARKRLSVDHCHKTGYVRGLLCQKCNRDVLGHLRDDPEALQRAIDYLNNYPAWQAGVVVITPDMRPADEGAA</sequence>
<dbReference type="GO" id="GO:0004519">
    <property type="term" value="F:endonuclease activity"/>
    <property type="evidence" value="ECO:0007669"/>
    <property type="project" value="UniProtKB-KW"/>
</dbReference>
<evidence type="ECO:0000313" key="2">
    <source>
        <dbReference type="EMBL" id="QFG10434.1"/>
    </source>
</evidence>
<proteinExistence type="predicted"/>
<name>A0A5J6TK88_9CAUD</name>
<dbReference type="InterPro" id="IPR004211">
    <property type="entry name" value="Endonuclease_7"/>
</dbReference>